<name>A0A067MHI4_BOTB1</name>
<dbReference type="InterPro" id="IPR000639">
    <property type="entry name" value="Epox_hydrolase-like"/>
</dbReference>
<dbReference type="OrthoDB" id="6431331at2759"/>
<dbReference type="PRINTS" id="PR00111">
    <property type="entry name" value="ABHYDROLASE"/>
</dbReference>
<keyword evidence="4" id="KW-1185">Reference proteome</keyword>
<feature type="domain" description="AB hydrolase-1" evidence="2">
    <location>
        <begin position="27"/>
        <end position="271"/>
    </location>
</feature>
<dbReference type="PRINTS" id="PR00412">
    <property type="entry name" value="EPOXHYDRLASE"/>
</dbReference>
<dbReference type="AlphaFoldDB" id="A0A067MHI4"/>
<proteinExistence type="predicted"/>
<reference evidence="4" key="1">
    <citation type="journal article" date="2014" name="Proc. Natl. Acad. Sci. U.S.A.">
        <title>Extensive sampling of basidiomycete genomes demonstrates inadequacy of the white-rot/brown-rot paradigm for wood decay fungi.</title>
        <authorList>
            <person name="Riley R."/>
            <person name="Salamov A.A."/>
            <person name="Brown D.W."/>
            <person name="Nagy L.G."/>
            <person name="Floudas D."/>
            <person name="Held B.W."/>
            <person name="Levasseur A."/>
            <person name="Lombard V."/>
            <person name="Morin E."/>
            <person name="Otillar R."/>
            <person name="Lindquist E.A."/>
            <person name="Sun H."/>
            <person name="LaButti K.M."/>
            <person name="Schmutz J."/>
            <person name="Jabbour D."/>
            <person name="Luo H."/>
            <person name="Baker S.E."/>
            <person name="Pisabarro A.G."/>
            <person name="Walton J.D."/>
            <person name="Blanchette R.A."/>
            <person name="Henrissat B."/>
            <person name="Martin F."/>
            <person name="Cullen D."/>
            <person name="Hibbett D.S."/>
            <person name="Grigoriev I.V."/>
        </authorList>
    </citation>
    <scope>NUCLEOTIDE SEQUENCE [LARGE SCALE GENOMIC DNA]</scope>
    <source>
        <strain evidence="4">FD-172 SS1</strain>
    </source>
</reference>
<sequence>MSYSVSTITLASGVKVFYRHAGSPTLPTLLLLHGFPSSSFQYRNLIPFVASTGKYHVIAPDLPGFGFTEVPEGWTHGFEGMKEVVKDLLDAIKVEKFAVYIFDYGSPTAFRLALERPSAIAGIITQSGNAYDEGFGAEFWAPLKRYWADPNNTNREALRFATGFDVTKWQYTNGAPNPEKLQPEAWHLDAALMAREGNADIQLDLFKDYGTNQTLYPTFHKYLRDNQPPVLAIWGKNDTIFIPPGAEAFKRDVKDAEVKFVDAGHFALESHLEQIGQEVIKFLDTKAKF</sequence>
<dbReference type="PANTHER" id="PTHR42977">
    <property type="entry name" value="HYDROLASE-RELATED"/>
    <property type="match status" value="1"/>
</dbReference>
<dbReference type="InterPro" id="IPR000073">
    <property type="entry name" value="AB_hydrolase_1"/>
</dbReference>
<dbReference type="PANTHER" id="PTHR42977:SF3">
    <property type="entry name" value="AB HYDROLASE-1 DOMAIN-CONTAINING PROTEIN"/>
    <property type="match status" value="1"/>
</dbReference>
<dbReference type="HOGENOM" id="CLU_020336_35_0_1"/>
<organism evidence="3 4">
    <name type="scientific">Botryobasidium botryosum (strain FD-172 SS1)</name>
    <dbReference type="NCBI Taxonomy" id="930990"/>
    <lineage>
        <taxon>Eukaryota</taxon>
        <taxon>Fungi</taxon>
        <taxon>Dikarya</taxon>
        <taxon>Basidiomycota</taxon>
        <taxon>Agaricomycotina</taxon>
        <taxon>Agaricomycetes</taxon>
        <taxon>Cantharellales</taxon>
        <taxon>Botryobasidiaceae</taxon>
        <taxon>Botryobasidium</taxon>
    </lineage>
</organism>
<dbReference type="InterPro" id="IPR029058">
    <property type="entry name" value="AB_hydrolase_fold"/>
</dbReference>
<dbReference type="InterPro" id="IPR051340">
    <property type="entry name" value="Haloalkane_dehalogenase"/>
</dbReference>
<accession>A0A067MHI4</accession>
<keyword evidence="1" id="KW-0378">Hydrolase</keyword>
<dbReference type="SUPFAM" id="SSF53474">
    <property type="entry name" value="alpha/beta-Hydrolases"/>
    <property type="match status" value="1"/>
</dbReference>
<evidence type="ECO:0000313" key="3">
    <source>
        <dbReference type="EMBL" id="KDQ11327.1"/>
    </source>
</evidence>
<dbReference type="EMBL" id="KL198059">
    <property type="protein sequence ID" value="KDQ11327.1"/>
    <property type="molecule type" value="Genomic_DNA"/>
</dbReference>
<protein>
    <recommendedName>
        <fullName evidence="2">AB hydrolase-1 domain-containing protein</fullName>
    </recommendedName>
</protein>
<gene>
    <name evidence="3" type="ORF">BOTBODRAFT_162858</name>
</gene>
<dbReference type="STRING" id="930990.A0A067MHI4"/>
<dbReference type="InParanoid" id="A0A067MHI4"/>
<dbReference type="Proteomes" id="UP000027195">
    <property type="component" value="Unassembled WGS sequence"/>
</dbReference>
<evidence type="ECO:0000259" key="2">
    <source>
        <dbReference type="Pfam" id="PF00561"/>
    </source>
</evidence>
<evidence type="ECO:0000256" key="1">
    <source>
        <dbReference type="ARBA" id="ARBA00022801"/>
    </source>
</evidence>
<dbReference type="Pfam" id="PF00561">
    <property type="entry name" value="Abhydrolase_1"/>
    <property type="match status" value="1"/>
</dbReference>
<evidence type="ECO:0000313" key="4">
    <source>
        <dbReference type="Proteomes" id="UP000027195"/>
    </source>
</evidence>
<dbReference type="Gene3D" id="3.40.50.1820">
    <property type="entry name" value="alpha/beta hydrolase"/>
    <property type="match status" value="1"/>
</dbReference>
<dbReference type="GO" id="GO:0004301">
    <property type="term" value="F:epoxide hydrolase activity"/>
    <property type="evidence" value="ECO:0007669"/>
    <property type="project" value="TreeGrafter"/>
</dbReference>